<organism evidence="8 9">
    <name type="scientific">Encephalitozoon intestinalis (strain ATCC 50506)</name>
    <name type="common">Microsporidian parasite</name>
    <name type="synonym">Septata intestinalis</name>
    <dbReference type="NCBI Taxonomy" id="876142"/>
    <lineage>
        <taxon>Eukaryota</taxon>
        <taxon>Fungi</taxon>
        <taxon>Fungi incertae sedis</taxon>
        <taxon>Microsporidia</taxon>
        <taxon>Unikaryonidae</taxon>
        <taxon>Encephalitozoon</taxon>
    </lineage>
</organism>
<comment type="catalytic activity">
    <reaction evidence="6">
        <text>4 Fe(2+) + O2 + 4 H(+) = 4 Fe(3+) + 2 H2O</text>
        <dbReference type="Rhea" id="RHEA:11148"/>
        <dbReference type="ChEBI" id="CHEBI:15377"/>
        <dbReference type="ChEBI" id="CHEBI:15378"/>
        <dbReference type="ChEBI" id="CHEBI:15379"/>
        <dbReference type="ChEBI" id="CHEBI:29033"/>
        <dbReference type="ChEBI" id="CHEBI:29034"/>
        <dbReference type="EC" id="1.16.3.1"/>
    </reaction>
</comment>
<comment type="similarity">
    <text evidence="1 6">Belongs to the ferritin family.</text>
</comment>
<feature type="domain" description="Ferritin-like diiron" evidence="7">
    <location>
        <begin position="11"/>
        <end position="159"/>
    </location>
</feature>
<keyword evidence="6" id="KW-0560">Oxidoreductase</keyword>
<reference evidence="8 9" key="1">
    <citation type="journal article" date="2010" name="Nat. Commun.">
        <title>The complete sequence of the smallest known nuclear genome from the microsporidian Encephalitozoon intestinalis.</title>
        <authorList>
            <person name="Corradi N."/>
            <person name="Pombert J.-F."/>
            <person name="Farinelli L."/>
            <person name="Didier E.S."/>
            <person name="Keeling P.J."/>
        </authorList>
    </citation>
    <scope>NUCLEOTIDE SEQUENCE [LARGE SCALE GENOMIC DNA]</scope>
    <source>
        <strain evidence="8 9">ATCC 50506</strain>
    </source>
</reference>
<dbReference type="GO" id="GO:0006826">
    <property type="term" value="P:iron ion transport"/>
    <property type="evidence" value="ECO:0007669"/>
    <property type="project" value="InterPro"/>
</dbReference>
<evidence type="ECO:0000256" key="1">
    <source>
        <dbReference type="ARBA" id="ARBA00007513"/>
    </source>
</evidence>
<dbReference type="InterPro" id="IPR012347">
    <property type="entry name" value="Ferritin-like"/>
</dbReference>
<dbReference type="SMR" id="E0S7R0"/>
<dbReference type="RefSeq" id="XP_003073099.1">
    <property type="nucleotide sequence ID" value="XM_003073053.1"/>
</dbReference>
<dbReference type="Proteomes" id="UP000002313">
    <property type="component" value="Chromosome VI"/>
</dbReference>
<keyword evidence="2 6" id="KW-0409">Iron storage</keyword>
<gene>
    <name evidence="8" type="ORF">Eint_061340</name>
</gene>
<accession>E0S7R0</accession>
<evidence type="ECO:0000256" key="5">
    <source>
        <dbReference type="PIRSR" id="PIRSR601519-1"/>
    </source>
</evidence>
<evidence type="ECO:0000256" key="2">
    <source>
        <dbReference type="ARBA" id="ARBA00022434"/>
    </source>
</evidence>
<comment type="function">
    <text evidence="6">Stores iron in a soluble, non-toxic, readily available form. Important for iron homeostasis. Iron is taken up in the ferrous form and deposited as ferric hydroxides after oxidation.</text>
</comment>
<feature type="binding site" evidence="5">
    <location>
        <position position="63"/>
    </location>
    <ligand>
        <name>Fe cation</name>
        <dbReference type="ChEBI" id="CHEBI:24875"/>
        <label>1</label>
    </ligand>
</feature>
<evidence type="ECO:0000256" key="3">
    <source>
        <dbReference type="ARBA" id="ARBA00022723"/>
    </source>
</evidence>
<evidence type="ECO:0000259" key="7">
    <source>
        <dbReference type="PROSITE" id="PS50905"/>
    </source>
</evidence>
<dbReference type="EC" id="1.16.3.1" evidence="6"/>
<dbReference type="InterPro" id="IPR001519">
    <property type="entry name" value="Ferritin"/>
</dbReference>
<dbReference type="PROSITE" id="PS50905">
    <property type="entry name" value="FERRITIN_LIKE"/>
    <property type="match status" value="1"/>
</dbReference>
<dbReference type="VEuPathDB" id="MicrosporidiaDB:Eint_061340"/>
<evidence type="ECO:0000256" key="6">
    <source>
        <dbReference type="RuleBase" id="RU361145"/>
    </source>
</evidence>
<dbReference type="PANTHER" id="PTHR11431">
    <property type="entry name" value="FERRITIN"/>
    <property type="match status" value="1"/>
</dbReference>
<dbReference type="GO" id="GO:0004322">
    <property type="term" value="F:ferroxidase activity"/>
    <property type="evidence" value="ECO:0007669"/>
    <property type="project" value="UniProtKB-EC"/>
</dbReference>
<evidence type="ECO:0000256" key="4">
    <source>
        <dbReference type="ARBA" id="ARBA00023004"/>
    </source>
</evidence>
<dbReference type="HOGENOM" id="CLU_065681_4_2_1"/>
<name>E0S7R0_ENCIT</name>
<proteinExistence type="inferred from homology"/>
<dbReference type="Pfam" id="PF00210">
    <property type="entry name" value="Ferritin"/>
    <property type="match status" value="1"/>
</dbReference>
<evidence type="ECO:0000313" key="9">
    <source>
        <dbReference type="Proteomes" id="UP000002313"/>
    </source>
</evidence>
<feature type="binding site" evidence="5">
    <location>
        <position position="28"/>
    </location>
    <ligand>
        <name>Fe cation</name>
        <dbReference type="ChEBI" id="CHEBI:24875"/>
        <label>1</label>
    </ligand>
</feature>
<dbReference type="KEGG" id="ein:Eint_061340"/>
<reference evidence="8 9" key="2">
    <citation type="journal article" date="2012" name="Proc. Natl. Acad. Sci. U.S.A.">
        <title>Gain and loss of multiple functionally related, horizontally transferred genes in the reduced genomes of two microsporidian parasites.</title>
        <authorList>
            <person name="Pombert J.-F."/>
            <person name="Selman M."/>
            <person name="Burki F."/>
            <person name="Bardell F.T."/>
            <person name="Farinelli L."/>
            <person name="Solter L.F."/>
            <person name="Whitman D.W."/>
            <person name="Weiss L.M."/>
            <person name="Corradi N."/>
            <person name="Keeling P.J."/>
        </authorList>
    </citation>
    <scope>NUCLEOTIDE SEQUENCE [LARGE SCALE GENOMIC DNA]</scope>
    <source>
        <strain evidence="8 9">ATCC 50506</strain>
    </source>
</reference>
<dbReference type="GO" id="GO:0008199">
    <property type="term" value="F:ferric iron binding"/>
    <property type="evidence" value="ECO:0007669"/>
    <property type="project" value="InterPro"/>
</dbReference>
<dbReference type="InterPro" id="IPR008331">
    <property type="entry name" value="Ferritin_DPS_dom"/>
</dbReference>
<keyword evidence="4 5" id="KW-0408">Iron</keyword>
<dbReference type="InterPro" id="IPR009078">
    <property type="entry name" value="Ferritin-like_SF"/>
</dbReference>
<dbReference type="GeneID" id="9697915"/>
<dbReference type="Gene3D" id="1.20.1260.10">
    <property type="match status" value="1"/>
</dbReference>
<feature type="binding site" evidence="5">
    <location>
        <position position="66"/>
    </location>
    <ligand>
        <name>Fe cation</name>
        <dbReference type="ChEBI" id="CHEBI:24875"/>
        <label>1</label>
    </ligand>
</feature>
<dbReference type="OrthoDB" id="186462at2759"/>
<evidence type="ECO:0000313" key="8">
    <source>
        <dbReference type="EMBL" id="ADM11739.1"/>
    </source>
</evidence>
<dbReference type="SUPFAM" id="SSF47240">
    <property type="entry name" value="Ferritin-like"/>
    <property type="match status" value="1"/>
</dbReference>
<dbReference type="GO" id="GO:0005737">
    <property type="term" value="C:cytoplasm"/>
    <property type="evidence" value="ECO:0007669"/>
    <property type="project" value="TreeGrafter"/>
</dbReference>
<sequence>MNPETREASTDEWKMEAGLLLSSQLLLEYNAFYFYTACAAHFEDPNVCLKGLAGFFKKNSLEENEHAQKIIDFMNMRGLNIEFRTIEAPDIKKYEKTSDILKASKEFEQTVLDNILTISEIAAKAGDETIVQFLEDFIAEQVESISEFNDLYVNCTRCGGEGVGLFLFDQSLLKRH</sequence>
<feature type="binding site" evidence="5">
    <location>
        <position position="141"/>
    </location>
    <ligand>
        <name>Fe cation</name>
        <dbReference type="ChEBI" id="CHEBI:24875"/>
        <label>1</label>
    </ligand>
</feature>
<protein>
    <recommendedName>
        <fullName evidence="6">Ferritin</fullName>
        <ecNumber evidence="6">1.16.3.1</ecNumber>
    </recommendedName>
</protein>
<dbReference type="InterPro" id="IPR009040">
    <property type="entry name" value="Ferritin-like_diiron"/>
</dbReference>
<dbReference type="AlphaFoldDB" id="E0S7R0"/>
<feature type="binding site" evidence="5">
    <location>
        <position position="108"/>
    </location>
    <ligand>
        <name>Fe cation</name>
        <dbReference type="ChEBI" id="CHEBI:24875"/>
        <label>2</label>
    </ligand>
</feature>
<dbReference type="PANTHER" id="PTHR11431:SF75">
    <property type="entry name" value="FERRITIN"/>
    <property type="match status" value="1"/>
</dbReference>
<dbReference type="EMBL" id="CP001947">
    <property type="protein sequence ID" value="ADM11739.1"/>
    <property type="molecule type" value="Genomic_DNA"/>
</dbReference>
<keyword evidence="3 5" id="KW-0479">Metal-binding</keyword>
<dbReference type="GO" id="GO:0008198">
    <property type="term" value="F:ferrous iron binding"/>
    <property type="evidence" value="ECO:0007669"/>
    <property type="project" value="TreeGrafter"/>
</dbReference>
<dbReference type="GO" id="GO:0006879">
    <property type="term" value="P:intracellular iron ion homeostasis"/>
    <property type="evidence" value="ECO:0007669"/>
    <property type="project" value="UniProtKB-KW"/>
</dbReference>
<keyword evidence="9" id="KW-1185">Reference proteome</keyword>